<dbReference type="RefSeq" id="WP_344933882.1">
    <property type="nucleotide sequence ID" value="NZ_BAABDM010000002.1"/>
</dbReference>
<sequence>MANNIVQLFSLTDDSAKNKRTLLHNLDHMTQEEFALFQDLAQGFKCRNASSGRRSLHEVEALKIVTEFCSFCRTTPWHWTETDFEAYCSFLLRETRLKRESVRKYQSFIRSFLNYAVTSTVFQRRCEQLFGTRIEHIATRHNCIGHKSQNMSETRRRNFNKEEQNNFLVVAMQRYEYSRDRGPRIALPAARDAVLFHMLFHTGLRVDEALNIDCNHFDSHMSRPQCKNFASVVVWGKAAPGQPKKQRHVRIDSPRVAMMLAWYASQIRPEMVTTRHPHEQAFWLNTRGTRFKDGGLWERFRFCMIEAGLGHANGLTPHSTRHTSITSDIQAGVDIRTAQEKHGHSWASSTAGYCHYDSAHAEHQFARTLDARLARLENQAVTSTKRPTTRNEEDN</sequence>
<dbReference type="Gene3D" id="1.10.443.10">
    <property type="entry name" value="Intergrase catalytic core"/>
    <property type="match status" value="1"/>
</dbReference>
<keyword evidence="2" id="KW-0229">DNA integration</keyword>
<accession>A0ABP7WLF0</accession>
<keyword evidence="3" id="KW-0238">DNA-binding</keyword>
<evidence type="ECO:0000313" key="6">
    <source>
        <dbReference type="EMBL" id="GAA4091600.1"/>
    </source>
</evidence>
<proteinExistence type="inferred from homology"/>
<keyword evidence="7" id="KW-1185">Reference proteome</keyword>
<evidence type="ECO:0000259" key="5">
    <source>
        <dbReference type="PROSITE" id="PS51898"/>
    </source>
</evidence>
<protein>
    <recommendedName>
        <fullName evidence="5">Tyr recombinase domain-containing protein</fullName>
    </recommendedName>
</protein>
<evidence type="ECO:0000256" key="2">
    <source>
        <dbReference type="ARBA" id="ARBA00022908"/>
    </source>
</evidence>
<evidence type="ECO:0000313" key="7">
    <source>
        <dbReference type="Proteomes" id="UP001500392"/>
    </source>
</evidence>
<dbReference type="InterPro" id="IPR013762">
    <property type="entry name" value="Integrase-like_cat_sf"/>
</dbReference>
<reference evidence="7" key="1">
    <citation type="journal article" date="2019" name="Int. J. Syst. Evol. Microbiol.">
        <title>The Global Catalogue of Microorganisms (GCM) 10K type strain sequencing project: providing services to taxonomists for standard genome sequencing and annotation.</title>
        <authorList>
            <consortium name="The Broad Institute Genomics Platform"/>
            <consortium name="The Broad Institute Genome Sequencing Center for Infectious Disease"/>
            <person name="Wu L."/>
            <person name="Ma J."/>
        </authorList>
    </citation>
    <scope>NUCLEOTIDE SEQUENCE [LARGE SCALE GENOMIC DNA]</scope>
    <source>
        <strain evidence="7">JCM 17304</strain>
    </source>
</reference>
<dbReference type="InterPro" id="IPR002104">
    <property type="entry name" value="Integrase_catalytic"/>
</dbReference>
<evidence type="ECO:0000256" key="1">
    <source>
        <dbReference type="ARBA" id="ARBA00008857"/>
    </source>
</evidence>
<dbReference type="EMBL" id="BAABDM010000002">
    <property type="protein sequence ID" value="GAA4091600.1"/>
    <property type="molecule type" value="Genomic_DNA"/>
</dbReference>
<dbReference type="Proteomes" id="UP001500392">
    <property type="component" value="Unassembled WGS sequence"/>
</dbReference>
<dbReference type="PROSITE" id="PS51898">
    <property type="entry name" value="TYR_RECOMBINASE"/>
    <property type="match status" value="1"/>
</dbReference>
<evidence type="ECO:0000256" key="4">
    <source>
        <dbReference type="ARBA" id="ARBA00023172"/>
    </source>
</evidence>
<evidence type="ECO:0000256" key="3">
    <source>
        <dbReference type="ARBA" id="ARBA00023125"/>
    </source>
</evidence>
<dbReference type="PANTHER" id="PTHR30349:SF41">
    <property type="entry name" value="INTEGRASE_RECOMBINASE PROTEIN MJ0367-RELATED"/>
    <property type="match status" value="1"/>
</dbReference>
<dbReference type="InterPro" id="IPR050090">
    <property type="entry name" value="Tyrosine_recombinase_XerCD"/>
</dbReference>
<organism evidence="6 7">
    <name type="scientific">Zhongshania borealis</name>
    <dbReference type="NCBI Taxonomy" id="889488"/>
    <lineage>
        <taxon>Bacteria</taxon>
        <taxon>Pseudomonadati</taxon>
        <taxon>Pseudomonadota</taxon>
        <taxon>Gammaproteobacteria</taxon>
        <taxon>Cellvibrionales</taxon>
        <taxon>Spongiibacteraceae</taxon>
        <taxon>Zhongshania</taxon>
    </lineage>
</organism>
<dbReference type="PANTHER" id="PTHR30349">
    <property type="entry name" value="PHAGE INTEGRASE-RELATED"/>
    <property type="match status" value="1"/>
</dbReference>
<comment type="similarity">
    <text evidence="1">Belongs to the 'phage' integrase family.</text>
</comment>
<dbReference type="InterPro" id="IPR011010">
    <property type="entry name" value="DNA_brk_join_enz"/>
</dbReference>
<dbReference type="Pfam" id="PF00589">
    <property type="entry name" value="Phage_integrase"/>
    <property type="match status" value="1"/>
</dbReference>
<dbReference type="SUPFAM" id="SSF56349">
    <property type="entry name" value="DNA breaking-rejoining enzymes"/>
    <property type="match status" value="1"/>
</dbReference>
<gene>
    <name evidence="6" type="ORF">GCM10022414_13660</name>
</gene>
<keyword evidence="4" id="KW-0233">DNA recombination</keyword>
<feature type="domain" description="Tyr recombinase" evidence="5">
    <location>
        <begin position="154"/>
        <end position="366"/>
    </location>
</feature>
<comment type="caution">
    <text evidence="6">The sequence shown here is derived from an EMBL/GenBank/DDBJ whole genome shotgun (WGS) entry which is preliminary data.</text>
</comment>
<name>A0ABP7WLF0_9GAMM</name>